<comment type="caution">
    <text evidence="2">The sequence shown here is derived from an EMBL/GenBank/DDBJ whole genome shotgun (WGS) entry which is preliminary data.</text>
</comment>
<name>A0AB34HS25_ESCRO</name>
<evidence type="ECO:0000313" key="2">
    <source>
        <dbReference type="EMBL" id="KAJ8793640.1"/>
    </source>
</evidence>
<evidence type="ECO:0000256" key="1">
    <source>
        <dbReference type="SAM" id="MobiDB-lite"/>
    </source>
</evidence>
<gene>
    <name evidence="2" type="ORF">J1605_003648</name>
</gene>
<feature type="compositionally biased region" description="Polar residues" evidence="1">
    <location>
        <begin position="22"/>
        <end position="47"/>
    </location>
</feature>
<keyword evidence="3" id="KW-1185">Reference proteome</keyword>
<dbReference type="AlphaFoldDB" id="A0AB34HS25"/>
<sequence length="243" mass="24785">MATRASGGQALPSAGSECTMEQAETVTQGSHASCTVTPNRPETTENPASPPKGATIPYRPKPASTPVIFAGGQCTQVFSLLTCTCPPRTLDAELSRPAAGPGVDAGHRERDPPGSIRRQKGPRRMPCGGWAQEDSGPGSGLLSRAAPPESSFPAPQAGHGHFTHLLFRQDGEVTATVGFAGAQHLNPAPVPWGQAYTIQGQYAIPHPDSGYSYAHGASGGGHRAAVSPAPALVGGDSLGPVGT</sequence>
<organism evidence="2 3">
    <name type="scientific">Eschrichtius robustus</name>
    <name type="common">California gray whale</name>
    <name type="synonym">Eschrichtius gibbosus</name>
    <dbReference type="NCBI Taxonomy" id="9764"/>
    <lineage>
        <taxon>Eukaryota</taxon>
        <taxon>Metazoa</taxon>
        <taxon>Chordata</taxon>
        <taxon>Craniata</taxon>
        <taxon>Vertebrata</taxon>
        <taxon>Euteleostomi</taxon>
        <taxon>Mammalia</taxon>
        <taxon>Eutheria</taxon>
        <taxon>Laurasiatheria</taxon>
        <taxon>Artiodactyla</taxon>
        <taxon>Whippomorpha</taxon>
        <taxon>Cetacea</taxon>
        <taxon>Mysticeti</taxon>
        <taxon>Eschrichtiidae</taxon>
        <taxon>Eschrichtius</taxon>
    </lineage>
</organism>
<dbReference type="Proteomes" id="UP001159641">
    <property type="component" value="Unassembled WGS sequence"/>
</dbReference>
<feature type="region of interest" description="Disordered" evidence="1">
    <location>
        <begin position="1"/>
        <end position="60"/>
    </location>
</feature>
<reference evidence="2 3" key="1">
    <citation type="submission" date="2022-11" db="EMBL/GenBank/DDBJ databases">
        <title>Whole genome sequence of Eschrichtius robustus ER-17-0199.</title>
        <authorList>
            <person name="Bruniche-Olsen A."/>
            <person name="Black A.N."/>
            <person name="Fields C.J."/>
            <person name="Walden K."/>
            <person name="Dewoody J.A."/>
        </authorList>
    </citation>
    <scope>NUCLEOTIDE SEQUENCE [LARGE SCALE GENOMIC DNA]</scope>
    <source>
        <strain evidence="2">ER-17-0199</strain>
        <tissue evidence="2">Blubber</tissue>
    </source>
</reference>
<dbReference type="EMBL" id="JAIQCJ010000963">
    <property type="protein sequence ID" value="KAJ8793640.1"/>
    <property type="molecule type" value="Genomic_DNA"/>
</dbReference>
<protein>
    <submittedName>
        <fullName evidence="2">Uncharacterized protein</fullName>
    </submittedName>
</protein>
<evidence type="ECO:0000313" key="3">
    <source>
        <dbReference type="Proteomes" id="UP001159641"/>
    </source>
</evidence>
<accession>A0AB34HS25</accession>
<proteinExistence type="predicted"/>
<feature type="region of interest" description="Disordered" evidence="1">
    <location>
        <begin position="91"/>
        <end position="158"/>
    </location>
</feature>